<dbReference type="Pfam" id="PF03061">
    <property type="entry name" value="4HBT"/>
    <property type="match status" value="1"/>
</dbReference>
<dbReference type="GO" id="GO:0016289">
    <property type="term" value="F:acyl-CoA hydrolase activity"/>
    <property type="evidence" value="ECO:0007669"/>
    <property type="project" value="UniProtKB-ARBA"/>
</dbReference>
<dbReference type="STRING" id="370438.PTH_1509"/>
<evidence type="ECO:0000313" key="4">
    <source>
        <dbReference type="Proteomes" id="UP000006556"/>
    </source>
</evidence>
<keyword evidence="1" id="KW-0378">Hydrolase</keyword>
<feature type="domain" description="Thioesterase" evidence="2">
    <location>
        <begin position="58"/>
        <end position="132"/>
    </location>
</feature>
<dbReference type="InterPro" id="IPR029069">
    <property type="entry name" value="HotDog_dom_sf"/>
</dbReference>
<evidence type="ECO:0000259" key="2">
    <source>
        <dbReference type="Pfam" id="PF03061"/>
    </source>
</evidence>
<dbReference type="HOGENOM" id="CLU_089876_3_2_9"/>
<dbReference type="SUPFAM" id="SSF54637">
    <property type="entry name" value="Thioesterase/thiol ester dehydrase-isomerase"/>
    <property type="match status" value="1"/>
</dbReference>
<dbReference type="AlphaFoldDB" id="A5D254"/>
<dbReference type="CDD" id="cd03443">
    <property type="entry name" value="PaaI_thioesterase"/>
    <property type="match status" value="1"/>
</dbReference>
<keyword evidence="4" id="KW-1185">Reference proteome</keyword>
<dbReference type="InterPro" id="IPR006683">
    <property type="entry name" value="Thioestr_dom"/>
</dbReference>
<sequence length="142" mass="15665">MKLNGTKEESQKPSARIEEILRHYKSPFADMIGIRIDRLAESYCKLRLLLEEKCLNSFGLVHGGVLATMADMCMGVALRTAGLKSLTVELTVNFLSKPDTGDELTAEGWIVYRGNTIALTECIIKSGNDKDVARGRGIFKIS</sequence>
<protein>
    <recommendedName>
        <fullName evidence="2">Thioesterase domain-containing protein</fullName>
    </recommendedName>
</protein>
<dbReference type="Gene3D" id="3.10.129.10">
    <property type="entry name" value="Hotdog Thioesterase"/>
    <property type="match status" value="1"/>
</dbReference>
<dbReference type="EMBL" id="AP009389">
    <property type="protein sequence ID" value="BAF59690.1"/>
    <property type="molecule type" value="Genomic_DNA"/>
</dbReference>
<accession>A5D254</accession>
<organism evidence="3 4">
    <name type="scientific">Pelotomaculum thermopropionicum (strain DSM 13744 / JCM 10971 / SI)</name>
    <dbReference type="NCBI Taxonomy" id="370438"/>
    <lineage>
        <taxon>Bacteria</taxon>
        <taxon>Bacillati</taxon>
        <taxon>Bacillota</taxon>
        <taxon>Clostridia</taxon>
        <taxon>Eubacteriales</taxon>
        <taxon>Desulfotomaculaceae</taxon>
        <taxon>Pelotomaculum</taxon>
    </lineage>
</organism>
<dbReference type="KEGG" id="pth:PTH_1509"/>
<proteinExistence type="predicted"/>
<dbReference type="NCBIfam" id="TIGR00369">
    <property type="entry name" value="unchar_dom_1"/>
    <property type="match status" value="1"/>
</dbReference>
<dbReference type="PANTHER" id="PTHR43240">
    <property type="entry name" value="1,4-DIHYDROXY-2-NAPHTHOYL-COA THIOESTERASE 1"/>
    <property type="match status" value="1"/>
</dbReference>
<gene>
    <name evidence="3" type="primary">PaaI</name>
    <name evidence="3" type="ordered locus">PTH_1509</name>
</gene>
<evidence type="ECO:0000256" key="1">
    <source>
        <dbReference type="ARBA" id="ARBA00022801"/>
    </source>
</evidence>
<dbReference type="InterPro" id="IPR003736">
    <property type="entry name" value="PAAI_dom"/>
</dbReference>
<reference evidence="4" key="1">
    <citation type="journal article" date="2008" name="Genome Res.">
        <title>The genome of Pelotomaculum thermopropionicum reveals niche-associated evolution in anaerobic microbiota.</title>
        <authorList>
            <person name="Kosaka T."/>
            <person name="Kato S."/>
            <person name="Shimoyama T."/>
            <person name="Ishii S."/>
            <person name="Abe T."/>
            <person name="Watanabe K."/>
        </authorList>
    </citation>
    <scope>NUCLEOTIDE SEQUENCE [LARGE SCALE GENOMIC DNA]</scope>
    <source>
        <strain evidence="4">DSM 13744 / JCM 10971 / SI</strain>
    </source>
</reference>
<evidence type="ECO:0000313" key="3">
    <source>
        <dbReference type="EMBL" id="BAF59690.1"/>
    </source>
</evidence>
<name>A5D254_PELTS</name>
<dbReference type="Proteomes" id="UP000006556">
    <property type="component" value="Chromosome"/>
</dbReference>
<dbReference type="eggNOG" id="COG2050">
    <property type="taxonomic scope" value="Bacteria"/>
</dbReference>